<organism evidence="7 8">
    <name type="scientific">Polypedilum vanderplanki</name>
    <name type="common">Sleeping chironomid midge</name>
    <dbReference type="NCBI Taxonomy" id="319348"/>
    <lineage>
        <taxon>Eukaryota</taxon>
        <taxon>Metazoa</taxon>
        <taxon>Ecdysozoa</taxon>
        <taxon>Arthropoda</taxon>
        <taxon>Hexapoda</taxon>
        <taxon>Insecta</taxon>
        <taxon>Pterygota</taxon>
        <taxon>Neoptera</taxon>
        <taxon>Endopterygota</taxon>
        <taxon>Diptera</taxon>
        <taxon>Nematocera</taxon>
        <taxon>Chironomoidea</taxon>
        <taxon>Chironomidae</taxon>
        <taxon>Chironominae</taxon>
        <taxon>Polypedilum</taxon>
        <taxon>Polypedilum</taxon>
    </lineage>
</organism>
<name>A0A9J6C1S8_POLVA</name>
<dbReference type="SUPFAM" id="SSF160369">
    <property type="entry name" value="Ribosomal protein L10-like"/>
    <property type="match status" value="1"/>
</dbReference>
<evidence type="ECO:0000256" key="6">
    <source>
        <dbReference type="ARBA" id="ARBA00038782"/>
    </source>
</evidence>
<dbReference type="EMBL" id="JADBJN010000002">
    <property type="protein sequence ID" value="KAG5675763.1"/>
    <property type="molecule type" value="Genomic_DNA"/>
</dbReference>
<evidence type="ECO:0000256" key="3">
    <source>
        <dbReference type="ARBA" id="ARBA00023274"/>
    </source>
</evidence>
<evidence type="ECO:0000256" key="4">
    <source>
        <dbReference type="ARBA" id="ARBA00035707"/>
    </source>
</evidence>
<dbReference type="InterPro" id="IPR043141">
    <property type="entry name" value="Ribosomal_uL10-like_sf"/>
</dbReference>
<proteinExistence type="inferred from homology"/>
<evidence type="ECO:0000256" key="2">
    <source>
        <dbReference type="ARBA" id="ARBA00022980"/>
    </source>
</evidence>
<protein>
    <recommendedName>
        <fullName evidence="4">Large ribosomal subunit protein uL10m</fullName>
    </recommendedName>
    <alternativeName>
        <fullName evidence="5">39S ribosomal protein L10, mitochondrial</fullName>
    </alternativeName>
</protein>
<keyword evidence="2" id="KW-0689">Ribosomal protein</keyword>
<evidence type="ECO:0000313" key="7">
    <source>
        <dbReference type="EMBL" id="KAG5675763.1"/>
    </source>
</evidence>
<dbReference type="OrthoDB" id="360689at2759"/>
<dbReference type="FunFam" id="3.30.70.1730:FF:000012">
    <property type="entry name" value="Mitochondrial Ribosomal Protein, Large"/>
    <property type="match status" value="1"/>
</dbReference>
<keyword evidence="8" id="KW-1185">Reference proteome</keyword>
<dbReference type="InterPro" id="IPR047865">
    <property type="entry name" value="Ribosomal_uL10_bac_type"/>
</dbReference>
<dbReference type="Gene3D" id="3.30.70.1730">
    <property type="match status" value="1"/>
</dbReference>
<reference evidence="7" key="1">
    <citation type="submission" date="2021-03" db="EMBL/GenBank/DDBJ databases">
        <title>Chromosome level genome of the anhydrobiotic midge Polypedilum vanderplanki.</title>
        <authorList>
            <person name="Yoshida Y."/>
            <person name="Kikawada T."/>
            <person name="Gusev O."/>
        </authorList>
    </citation>
    <scope>NUCLEOTIDE SEQUENCE</scope>
    <source>
        <strain evidence="7">NIAS01</strain>
        <tissue evidence="7">Whole body or cell culture</tissue>
    </source>
</reference>
<dbReference type="AlphaFoldDB" id="A0A9J6C1S8"/>
<comment type="similarity">
    <text evidence="1">Belongs to the universal ribosomal protein uL10 family.</text>
</comment>
<gene>
    <name evidence="7" type="ORF">PVAND_005640</name>
</gene>
<sequence>MANLIRKSFLSPQLPNLAFKRFRGKINIQRPRVHHFERALVVELTKPIYPKKERLKPCPVDESFFTKKNKSEEIHPYVRIIAKEVKNWFDHSKMIGIVHINPMSSKEFFKARVAFHKSGMQVKKYGSAILKTAIADTKYDVIKELNNNKFFSTGFIFCTEHNKVNQMLNILKKTPQMTLLCGIVEDRLLSRNELIDYANMPDIQIVRSQFANVLNLAGSTIVQNLESHQLNLVNILDAHVRVNQKSDETKEELTATTNEAEKS</sequence>
<comment type="caution">
    <text evidence="7">The sequence shown here is derived from an EMBL/GenBank/DDBJ whole genome shotgun (WGS) entry which is preliminary data.</text>
</comment>
<dbReference type="PANTHER" id="PTHR11560">
    <property type="entry name" value="39S RIBOSOMAL PROTEIN L10, MITOCHONDRIAL"/>
    <property type="match status" value="1"/>
</dbReference>
<dbReference type="GO" id="GO:1990904">
    <property type="term" value="C:ribonucleoprotein complex"/>
    <property type="evidence" value="ECO:0007669"/>
    <property type="project" value="UniProtKB-KW"/>
</dbReference>
<evidence type="ECO:0000256" key="1">
    <source>
        <dbReference type="ARBA" id="ARBA00008889"/>
    </source>
</evidence>
<evidence type="ECO:0000313" key="8">
    <source>
        <dbReference type="Proteomes" id="UP001107558"/>
    </source>
</evidence>
<comment type="subunit">
    <text evidence="6">Component of the mitochondrial ribosome large subunit (39S) which comprises a 16S rRNA and about 50 distinct proteins.</text>
</comment>
<keyword evidence="3" id="KW-0687">Ribonucleoprotein</keyword>
<accession>A0A9J6C1S8</accession>
<evidence type="ECO:0000256" key="5">
    <source>
        <dbReference type="ARBA" id="ARBA00035716"/>
    </source>
</evidence>
<dbReference type="Proteomes" id="UP001107558">
    <property type="component" value="Chromosome 2"/>
</dbReference>
<dbReference type="GO" id="GO:0005840">
    <property type="term" value="C:ribosome"/>
    <property type="evidence" value="ECO:0007669"/>
    <property type="project" value="UniProtKB-KW"/>
</dbReference>